<keyword evidence="6" id="KW-0560">Oxidoreductase</keyword>
<evidence type="ECO:0000256" key="6">
    <source>
        <dbReference type="ARBA" id="ARBA00023002"/>
    </source>
</evidence>
<comment type="pathway">
    <text evidence="2 7">One-carbon metabolism; tetrahydrofolate interconversion.</text>
</comment>
<reference evidence="8 9" key="1">
    <citation type="journal article" date="2021" name="BMC Biol.">
        <title>Horizontally acquired antibacterial genes associated with adaptive radiation of ladybird beetles.</title>
        <authorList>
            <person name="Li H.S."/>
            <person name="Tang X.F."/>
            <person name="Huang Y.H."/>
            <person name="Xu Z.Y."/>
            <person name="Chen M.L."/>
            <person name="Du X.Y."/>
            <person name="Qiu B.Y."/>
            <person name="Chen P.T."/>
            <person name="Zhang W."/>
            <person name="Slipinski A."/>
            <person name="Escalona H.E."/>
            <person name="Waterhouse R.M."/>
            <person name="Zwick A."/>
            <person name="Pang H."/>
        </authorList>
    </citation>
    <scope>NUCLEOTIDE SEQUENCE [LARGE SCALE GENOMIC DNA]</scope>
    <source>
        <strain evidence="8">SYSU2018</strain>
    </source>
</reference>
<sequence length="281" mass="32191">MLRDIAVRKEKLCSIEVSSKRKFNMDVLKNIQFSFVSVIWIGKYTKDPPIIEPLSMARELIQRGYPVLLHLPSRCFTIVEASKCLNYAKKIGVKNLLIVRGGGPEAVDEPSCYDFPYPADFISHIKKKFGDSFEFAVAGYPMLHPESTTMEDEMKCIKAKCEAGAKYIVTQSVFSYPIIKEYVEQLRIHNIKAKVIPGIYILSSFADYEILQRLCKIPNDDEVAAFINEHRNNDEAISKYARDSAKTLILSILDNKEILPPHVFTMNEFDIIKSFLQFLYK</sequence>
<comment type="cofactor">
    <cofactor evidence="1">
        <name>FAD</name>
        <dbReference type="ChEBI" id="CHEBI:57692"/>
    </cofactor>
</comment>
<keyword evidence="5" id="KW-0274">FAD</keyword>
<dbReference type="PANTHER" id="PTHR45754">
    <property type="entry name" value="METHYLENETETRAHYDROFOLATE REDUCTASE"/>
    <property type="match status" value="1"/>
</dbReference>
<evidence type="ECO:0000256" key="5">
    <source>
        <dbReference type="ARBA" id="ARBA00022827"/>
    </source>
</evidence>
<keyword evidence="9" id="KW-1185">Reference proteome</keyword>
<protein>
    <recommendedName>
        <fullName evidence="10">Methylenetetrahydrofolate reductase (NAD(P)H)</fullName>
    </recommendedName>
</protein>
<evidence type="ECO:0000256" key="1">
    <source>
        <dbReference type="ARBA" id="ARBA00001974"/>
    </source>
</evidence>
<dbReference type="EMBL" id="JABFTP020000144">
    <property type="protein sequence ID" value="KAL3282360.1"/>
    <property type="molecule type" value="Genomic_DNA"/>
</dbReference>
<dbReference type="InterPro" id="IPR003171">
    <property type="entry name" value="Mehydrof_redctse-like"/>
</dbReference>
<dbReference type="Pfam" id="PF02219">
    <property type="entry name" value="MTHFR"/>
    <property type="match status" value="1"/>
</dbReference>
<evidence type="ECO:0008006" key="10">
    <source>
        <dbReference type="Google" id="ProtNLM"/>
    </source>
</evidence>
<evidence type="ECO:0000256" key="3">
    <source>
        <dbReference type="ARBA" id="ARBA00006743"/>
    </source>
</evidence>
<gene>
    <name evidence="8" type="ORF">HHI36_005546</name>
</gene>
<dbReference type="AlphaFoldDB" id="A0ABD2NUQ3"/>
<dbReference type="GO" id="GO:0004489">
    <property type="term" value="F:methylenetetrahydrofolate reductase [NAD(P)H] activity"/>
    <property type="evidence" value="ECO:0007669"/>
    <property type="project" value="UniProtKB-ARBA"/>
</dbReference>
<dbReference type="Proteomes" id="UP001516400">
    <property type="component" value="Unassembled WGS sequence"/>
</dbReference>
<evidence type="ECO:0000256" key="2">
    <source>
        <dbReference type="ARBA" id="ARBA00004777"/>
    </source>
</evidence>
<comment type="caution">
    <text evidence="8">The sequence shown here is derived from an EMBL/GenBank/DDBJ whole genome shotgun (WGS) entry which is preliminary data.</text>
</comment>
<keyword evidence="4" id="KW-0285">Flavoprotein</keyword>
<name>A0ABD2NUQ3_9CUCU</name>
<dbReference type="InterPro" id="IPR029041">
    <property type="entry name" value="FAD-linked_oxidoreductase-like"/>
</dbReference>
<evidence type="ECO:0000313" key="8">
    <source>
        <dbReference type="EMBL" id="KAL3282360.1"/>
    </source>
</evidence>
<proteinExistence type="inferred from homology"/>
<dbReference type="PANTHER" id="PTHR45754:SF3">
    <property type="entry name" value="METHYLENETETRAHYDROFOLATE REDUCTASE (NADPH)"/>
    <property type="match status" value="1"/>
</dbReference>
<dbReference type="Gene3D" id="3.20.20.220">
    <property type="match status" value="1"/>
</dbReference>
<evidence type="ECO:0000313" key="9">
    <source>
        <dbReference type="Proteomes" id="UP001516400"/>
    </source>
</evidence>
<accession>A0ABD2NUQ3</accession>
<comment type="similarity">
    <text evidence="3">Belongs to the methylenetetrahydrofolate reductase family.</text>
</comment>
<evidence type="ECO:0000256" key="4">
    <source>
        <dbReference type="ARBA" id="ARBA00022630"/>
    </source>
</evidence>
<organism evidence="8 9">
    <name type="scientific">Cryptolaemus montrouzieri</name>
    <dbReference type="NCBI Taxonomy" id="559131"/>
    <lineage>
        <taxon>Eukaryota</taxon>
        <taxon>Metazoa</taxon>
        <taxon>Ecdysozoa</taxon>
        <taxon>Arthropoda</taxon>
        <taxon>Hexapoda</taxon>
        <taxon>Insecta</taxon>
        <taxon>Pterygota</taxon>
        <taxon>Neoptera</taxon>
        <taxon>Endopterygota</taxon>
        <taxon>Coleoptera</taxon>
        <taxon>Polyphaga</taxon>
        <taxon>Cucujiformia</taxon>
        <taxon>Coccinelloidea</taxon>
        <taxon>Coccinellidae</taxon>
        <taxon>Scymninae</taxon>
        <taxon>Scymnini</taxon>
        <taxon>Cryptolaemus</taxon>
    </lineage>
</organism>
<dbReference type="SUPFAM" id="SSF51730">
    <property type="entry name" value="FAD-linked oxidoreductase"/>
    <property type="match status" value="1"/>
</dbReference>
<evidence type="ECO:0000256" key="7">
    <source>
        <dbReference type="RuleBase" id="RU004254"/>
    </source>
</evidence>